<name>A0ABV8LAL2_9NOCA</name>
<dbReference type="EC" id="3.4.-.-" evidence="2"/>
<feature type="domain" description="Peptidase M15C" evidence="1">
    <location>
        <begin position="71"/>
        <end position="132"/>
    </location>
</feature>
<dbReference type="InterPro" id="IPR039561">
    <property type="entry name" value="Peptidase_M15C"/>
</dbReference>
<keyword evidence="3" id="KW-1185">Reference proteome</keyword>
<organism evidence="2 3">
    <name type="scientific">Nocardia rhizosphaerae</name>
    <dbReference type="NCBI Taxonomy" id="1691571"/>
    <lineage>
        <taxon>Bacteria</taxon>
        <taxon>Bacillati</taxon>
        <taxon>Actinomycetota</taxon>
        <taxon>Actinomycetes</taxon>
        <taxon>Mycobacteriales</taxon>
        <taxon>Nocardiaceae</taxon>
        <taxon>Nocardia</taxon>
    </lineage>
</organism>
<comment type="caution">
    <text evidence="2">The sequence shown here is derived from an EMBL/GenBank/DDBJ whole genome shotgun (WGS) entry which is preliminary data.</text>
</comment>
<keyword evidence="2" id="KW-0378">Hydrolase</keyword>
<dbReference type="RefSeq" id="WP_378552744.1">
    <property type="nucleotide sequence ID" value="NZ_JBHSBA010000014.1"/>
</dbReference>
<sequence>MTTSYNGWPFIGAHRIVRALVPGTADVRIEIRAGEVATVLNAWAALWHKRIRPIDTYKPRDYWGWSATNDHPTSCHLSGTAIDLNASSLPFQRYTMPADQRDAVHELLTQFRGVLAWGGDWSNPPDEMHTEIAVPPGDPRLSQLARDLSAGYLGVYTPEEEPTVSDPVYKSKVPGSDYAAPLADFILEIDRKIEELHRSTIPAVLDRLTDIETKIDDQATSEEWKALLAEWQQAMEQWRADR</sequence>
<reference evidence="3" key="1">
    <citation type="journal article" date="2019" name="Int. J. Syst. Evol. Microbiol.">
        <title>The Global Catalogue of Microorganisms (GCM) 10K type strain sequencing project: providing services to taxonomists for standard genome sequencing and annotation.</title>
        <authorList>
            <consortium name="The Broad Institute Genomics Platform"/>
            <consortium name="The Broad Institute Genome Sequencing Center for Infectious Disease"/>
            <person name="Wu L."/>
            <person name="Ma J."/>
        </authorList>
    </citation>
    <scope>NUCLEOTIDE SEQUENCE [LARGE SCALE GENOMIC DNA]</scope>
    <source>
        <strain evidence="3">CGMCC 4.7204</strain>
    </source>
</reference>
<dbReference type="InterPro" id="IPR009045">
    <property type="entry name" value="Zn_M74/Hedgehog-like"/>
</dbReference>
<proteinExistence type="predicted"/>
<evidence type="ECO:0000259" key="1">
    <source>
        <dbReference type="Pfam" id="PF13539"/>
    </source>
</evidence>
<protein>
    <submittedName>
        <fullName evidence="2">M15 family metallopeptidase</fullName>
        <ecNumber evidence="2">3.4.-.-</ecNumber>
    </submittedName>
</protein>
<dbReference type="Pfam" id="PF13539">
    <property type="entry name" value="Peptidase_M15_4"/>
    <property type="match status" value="1"/>
</dbReference>
<dbReference type="SUPFAM" id="SSF55166">
    <property type="entry name" value="Hedgehog/DD-peptidase"/>
    <property type="match status" value="1"/>
</dbReference>
<evidence type="ECO:0000313" key="3">
    <source>
        <dbReference type="Proteomes" id="UP001595767"/>
    </source>
</evidence>
<dbReference type="Proteomes" id="UP001595767">
    <property type="component" value="Unassembled WGS sequence"/>
</dbReference>
<accession>A0ABV8LAL2</accession>
<dbReference type="Gene3D" id="3.30.1380.10">
    <property type="match status" value="1"/>
</dbReference>
<dbReference type="EMBL" id="JBHSBA010000014">
    <property type="protein sequence ID" value="MFC4127392.1"/>
    <property type="molecule type" value="Genomic_DNA"/>
</dbReference>
<gene>
    <name evidence="2" type="ORF">ACFOW8_20900</name>
</gene>
<evidence type="ECO:0000313" key="2">
    <source>
        <dbReference type="EMBL" id="MFC4127392.1"/>
    </source>
</evidence>
<dbReference type="GO" id="GO:0016787">
    <property type="term" value="F:hydrolase activity"/>
    <property type="evidence" value="ECO:0007669"/>
    <property type="project" value="UniProtKB-KW"/>
</dbReference>